<dbReference type="Proteomes" id="UP001107558">
    <property type="component" value="Unassembled WGS sequence"/>
</dbReference>
<accession>A0A9J6B8Q6</accession>
<evidence type="ECO:0000313" key="2">
    <source>
        <dbReference type="Proteomes" id="UP001107558"/>
    </source>
</evidence>
<feature type="non-terminal residue" evidence="1">
    <location>
        <position position="1"/>
    </location>
</feature>
<dbReference type="InterPro" id="IPR005312">
    <property type="entry name" value="DUF1759"/>
</dbReference>
<comment type="caution">
    <text evidence="1">The sequence shown here is derived from an EMBL/GenBank/DDBJ whole genome shotgun (WGS) entry which is preliminary data.</text>
</comment>
<organism evidence="1 2">
    <name type="scientific">Polypedilum vanderplanki</name>
    <name type="common">Sleeping chironomid midge</name>
    <dbReference type="NCBI Taxonomy" id="319348"/>
    <lineage>
        <taxon>Eukaryota</taxon>
        <taxon>Metazoa</taxon>
        <taxon>Ecdysozoa</taxon>
        <taxon>Arthropoda</taxon>
        <taxon>Hexapoda</taxon>
        <taxon>Insecta</taxon>
        <taxon>Pterygota</taxon>
        <taxon>Neoptera</taxon>
        <taxon>Endopterygota</taxon>
        <taxon>Diptera</taxon>
        <taxon>Nematocera</taxon>
        <taxon>Chironomoidea</taxon>
        <taxon>Chironomidae</taxon>
        <taxon>Chironominae</taxon>
        <taxon>Polypedilum</taxon>
        <taxon>Polypedilum</taxon>
    </lineage>
</organism>
<evidence type="ECO:0000313" key="1">
    <source>
        <dbReference type="EMBL" id="KAG5666156.1"/>
    </source>
</evidence>
<feature type="non-terminal residue" evidence="1">
    <location>
        <position position="287"/>
    </location>
</feature>
<name>A0A9J6B8Q6_POLVA</name>
<dbReference type="AlphaFoldDB" id="A0A9J6B8Q6"/>
<proteinExistence type="predicted"/>
<keyword evidence="2" id="KW-1185">Reference proteome</keyword>
<sequence>AVIEDNEAQLEEIRLLRINVSKNENSKKPEDKIPGMVYATDFDYSIPSFSNESLAAKRVSSTTFVSSAHRDQSQMDKFDLSELRKSLPAIKEFNGDSAKWLSFERTVKLIQSEGQYNGQHMKHKVRGKLTGIAAQLVEPLFETHNWESIMETLREAFGNPQLIINSTREKVLEIKLPKALTHSAIVEASASISAYTQACQQAGTQSHDRALALAVYNQLGDRYREGYFSYFNLHYPLKYREERLDVLKEYLDSIKKTLPMGTFSTLDIKESKHKSNNLQLNTISSSN</sequence>
<dbReference type="Pfam" id="PF03564">
    <property type="entry name" value="DUF1759"/>
    <property type="match status" value="1"/>
</dbReference>
<dbReference type="EMBL" id="JADBJN010000059">
    <property type="protein sequence ID" value="KAG5666156.1"/>
    <property type="molecule type" value="Genomic_DNA"/>
</dbReference>
<protein>
    <submittedName>
        <fullName evidence="1">Uncharacterized protein</fullName>
    </submittedName>
</protein>
<reference evidence="1" key="1">
    <citation type="submission" date="2021-03" db="EMBL/GenBank/DDBJ databases">
        <title>Chromosome level genome of the anhydrobiotic midge Polypedilum vanderplanki.</title>
        <authorList>
            <person name="Yoshida Y."/>
            <person name="Kikawada T."/>
            <person name="Gusev O."/>
        </authorList>
    </citation>
    <scope>NUCLEOTIDE SEQUENCE</scope>
    <source>
        <strain evidence="1">NIAS01</strain>
        <tissue evidence="1">Whole body or cell culture</tissue>
    </source>
</reference>
<gene>
    <name evidence="1" type="ORF">PVAND_017710</name>
</gene>